<reference evidence="2" key="1">
    <citation type="submission" date="2025-08" db="UniProtKB">
        <authorList>
            <consortium name="RefSeq"/>
        </authorList>
    </citation>
    <scope>IDENTIFICATION</scope>
    <source>
        <tissue evidence="2">Leaves</tissue>
    </source>
</reference>
<sequence length="235" mass="27199">MNKNRSTDHIKDLVNRCPQDRSVKHFTDLVRYFFLPQNPSPTSEPIEVKLRPCDGIRYNATKLGEAGLKFTKPDLKRDLLDINLPSNECLETFPCFNLSWLLSCLPFLKSDCLERQVQRCLEVPPLRVDDTTEDLFRNLMALEQCHYPDKTYICDYIVLLDDLITTEADVMLLVENEIIDNNLGSNAAVTKLFNNLGLEIALPRNPHYDNLRQQLNVYSRSSWNRLVGTLTKVYF</sequence>
<dbReference type="AlphaFoldDB" id="A0A2I4E9F4"/>
<dbReference type="InterPro" id="IPR004158">
    <property type="entry name" value="DUF247_pln"/>
</dbReference>
<dbReference type="Gramene" id="Jr05_03030_p1">
    <property type="protein sequence ID" value="cds.Jr05_03030_p1"/>
    <property type="gene ID" value="Jr05_03030"/>
</dbReference>
<evidence type="ECO:0000313" key="1">
    <source>
        <dbReference type="Proteomes" id="UP000235220"/>
    </source>
</evidence>
<dbReference type="RefSeq" id="XP_018816027.1">
    <property type="nucleotide sequence ID" value="XM_018960482.1"/>
</dbReference>
<organism evidence="1 2">
    <name type="scientific">Juglans regia</name>
    <name type="common">English walnut</name>
    <dbReference type="NCBI Taxonomy" id="51240"/>
    <lineage>
        <taxon>Eukaryota</taxon>
        <taxon>Viridiplantae</taxon>
        <taxon>Streptophyta</taxon>
        <taxon>Embryophyta</taxon>
        <taxon>Tracheophyta</taxon>
        <taxon>Spermatophyta</taxon>
        <taxon>Magnoliopsida</taxon>
        <taxon>eudicotyledons</taxon>
        <taxon>Gunneridae</taxon>
        <taxon>Pentapetalae</taxon>
        <taxon>rosids</taxon>
        <taxon>fabids</taxon>
        <taxon>Fagales</taxon>
        <taxon>Juglandaceae</taxon>
        <taxon>Juglans</taxon>
    </lineage>
</organism>
<dbReference type="OrthoDB" id="591587at2759"/>
<dbReference type="GeneID" id="108987548"/>
<accession>A0A2I4E9F4</accession>
<protein>
    <submittedName>
        <fullName evidence="2">Uncharacterized protein LOC108987548</fullName>
    </submittedName>
</protein>
<dbReference type="PANTHER" id="PTHR31170">
    <property type="entry name" value="BNAC04G53230D PROTEIN"/>
    <property type="match status" value="1"/>
</dbReference>
<dbReference type="STRING" id="51240.A0A2I4E9F4"/>
<dbReference type="KEGG" id="jre:108987548"/>
<dbReference type="PANTHER" id="PTHR31170:SF9">
    <property type="entry name" value="PROTEIN, PUTATIVE (DUF247)-RELATED"/>
    <property type="match status" value="1"/>
</dbReference>
<name>A0A2I4E9F4_JUGRE</name>
<proteinExistence type="predicted"/>
<keyword evidence="1" id="KW-1185">Reference proteome</keyword>
<dbReference type="Proteomes" id="UP000235220">
    <property type="component" value="Chromosome 5"/>
</dbReference>
<evidence type="ECO:0000313" key="2">
    <source>
        <dbReference type="RefSeq" id="XP_018816027.1"/>
    </source>
</evidence>
<dbReference type="Pfam" id="PF03140">
    <property type="entry name" value="DUF247"/>
    <property type="match status" value="1"/>
</dbReference>
<gene>
    <name evidence="2" type="primary">LOC108987548</name>
</gene>